<dbReference type="PANTHER" id="PTHR30537:SF5">
    <property type="entry name" value="HTH-TYPE TRANSCRIPTIONAL ACTIVATOR TTDR-RELATED"/>
    <property type="match status" value="1"/>
</dbReference>
<evidence type="ECO:0000256" key="3">
    <source>
        <dbReference type="ARBA" id="ARBA00023125"/>
    </source>
</evidence>
<comment type="similarity">
    <text evidence="1">Belongs to the LysR transcriptional regulatory family.</text>
</comment>
<dbReference type="FunFam" id="1.10.10.10:FF:000001">
    <property type="entry name" value="LysR family transcriptional regulator"/>
    <property type="match status" value="1"/>
</dbReference>
<reference evidence="6" key="1">
    <citation type="submission" date="2021-07" db="EMBL/GenBank/DDBJ databases">
        <authorList>
            <person name="Fernandez M."/>
            <person name="Pereira P."/>
            <person name="Torres Tejerizo G.A."/>
            <person name="Gonzalez P."/>
            <person name="Agostini E."/>
        </authorList>
    </citation>
    <scope>NUCLEOTIDE SEQUENCE</scope>
    <source>
        <strain evidence="6">SFC 500-1A</strain>
    </source>
</reference>
<dbReference type="EMBL" id="JAHWXT010000002">
    <property type="protein sequence ID" value="MCF0264641.1"/>
    <property type="molecule type" value="Genomic_DNA"/>
</dbReference>
<comment type="caution">
    <text evidence="6">The sequence shown here is derived from an EMBL/GenBank/DDBJ whole genome shotgun (WGS) entry which is preliminary data.</text>
</comment>
<evidence type="ECO:0000313" key="6">
    <source>
        <dbReference type="EMBL" id="MCF0264641.1"/>
    </source>
</evidence>
<dbReference type="InterPro" id="IPR005119">
    <property type="entry name" value="LysR_subst-bd"/>
</dbReference>
<keyword evidence="4" id="KW-0804">Transcription</keyword>
<gene>
    <name evidence="6" type="ORF">KW868_09205</name>
</gene>
<dbReference type="SUPFAM" id="SSF53850">
    <property type="entry name" value="Periplasmic binding protein-like II"/>
    <property type="match status" value="1"/>
</dbReference>
<dbReference type="PRINTS" id="PR00039">
    <property type="entry name" value="HTHLYSR"/>
</dbReference>
<sequence length="303" mass="34522">MNTTLKRTMLSSVEIFCLVAEQRSFSKAAYQAGLTPAAVSRSIARLEGRLGIQLFNRTTRNVRLTQAGEEYFLECQQALKQIAEVELRLKNKSAQPSGTIRMSLPTPFGHFRVLPLLPKFQQLYPEINLDIQLTNKNVDFITEGFDLAIRGRNVPESNLIARCLEKADLLIVASPEYLKKHGTPTEIADLQHHQCIQFILPSTGKEVPWSMLIEDEVVEIQTQGHLNCSEDILATITLAQHGGGLLQTCRFIIENDLKQGKLVEVLQQYSGTQRQFSLLYPKNKYEQRHIRLFIDFLIEHLKY</sequence>
<dbReference type="GO" id="GO:0003700">
    <property type="term" value="F:DNA-binding transcription factor activity"/>
    <property type="evidence" value="ECO:0007669"/>
    <property type="project" value="InterPro"/>
</dbReference>
<proteinExistence type="inferred from homology"/>
<evidence type="ECO:0000256" key="1">
    <source>
        <dbReference type="ARBA" id="ARBA00009437"/>
    </source>
</evidence>
<dbReference type="SUPFAM" id="SSF46785">
    <property type="entry name" value="Winged helix' DNA-binding domain"/>
    <property type="match status" value="1"/>
</dbReference>
<dbReference type="Pfam" id="PF03466">
    <property type="entry name" value="LysR_substrate"/>
    <property type="match status" value="1"/>
</dbReference>
<dbReference type="InterPro" id="IPR000847">
    <property type="entry name" value="LysR_HTH_N"/>
</dbReference>
<dbReference type="Gene3D" id="3.40.190.290">
    <property type="match status" value="1"/>
</dbReference>
<evidence type="ECO:0000256" key="2">
    <source>
        <dbReference type="ARBA" id="ARBA00023015"/>
    </source>
</evidence>
<keyword evidence="2" id="KW-0805">Transcription regulation</keyword>
<dbReference type="Gene3D" id="1.10.10.10">
    <property type="entry name" value="Winged helix-like DNA-binding domain superfamily/Winged helix DNA-binding domain"/>
    <property type="match status" value="1"/>
</dbReference>
<dbReference type="Pfam" id="PF00126">
    <property type="entry name" value="HTH_1"/>
    <property type="match status" value="1"/>
</dbReference>
<evidence type="ECO:0000259" key="5">
    <source>
        <dbReference type="PROSITE" id="PS50931"/>
    </source>
</evidence>
<dbReference type="InterPro" id="IPR058163">
    <property type="entry name" value="LysR-type_TF_proteobact-type"/>
</dbReference>
<dbReference type="GO" id="GO:0003677">
    <property type="term" value="F:DNA binding"/>
    <property type="evidence" value="ECO:0007669"/>
    <property type="project" value="UniProtKB-KW"/>
</dbReference>
<keyword evidence="3" id="KW-0238">DNA-binding</keyword>
<dbReference type="PANTHER" id="PTHR30537">
    <property type="entry name" value="HTH-TYPE TRANSCRIPTIONAL REGULATOR"/>
    <property type="match status" value="1"/>
</dbReference>
<protein>
    <submittedName>
        <fullName evidence="6">LysR family transcriptional regulator</fullName>
    </submittedName>
</protein>
<accession>A0A8X8KF52</accession>
<name>A0A8X8KF52_ACIGI</name>
<dbReference type="RefSeq" id="WP_234623262.1">
    <property type="nucleotide sequence ID" value="NZ_JAHWXT010000002.1"/>
</dbReference>
<evidence type="ECO:0000256" key="4">
    <source>
        <dbReference type="ARBA" id="ARBA00023163"/>
    </source>
</evidence>
<dbReference type="InterPro" id="IPR036390">
    <property type="entry name" value="WH_DNA-bd_sf"/>
</dbReference>
<dbReference type="CDD" id="cd08422">
    <property type="entry name" value="PBP2_CrgA_like"/>
    <property type="match status" value="1"/>
</dbReference>
<dbReference type="Proteomes" id="UP000887320">
    <property type="component" value="Unassembled WGS sequence"/>
</dbReference>
<dbReference type="AlphaFoldDB" id="A0A8X8KF52"/>
<organism evidence="6 7">
    <name type="scientific">Acinetobacter guillouiae</name>
    <name type="common">Acinetobacter genomosp. 11</name>
    <dbReference type="NCBI Taxonomy" id="106649"/>
    <lineage>
        <taxon>Bacteria</taxon>
        <taxon>Pseudomonadati</taxon>
        <taxon>Pseudomonadota</taxon>
        <taxon>Gammaproteobacteria</taxon>
        <taxon>Moraxellales</taxon>
        <taxon>Moraxellaceae</taxon>
        <taxon>Acinetobacter</taxon>
    </lineage>
</organism>
<evidence type="ECO:0000313" key="7">
    <source>
        <dbReference type="Proteomes" id="UP000887320"/>
    </source>
</evidence>
<feature type="domain" description="HTH lysR-type" evidence="5">
    <location>
        <begin position="14"/>
        <end position="65"/>
    </location>
</feature>
<dbReference type="PROSITE" id="PS50931">
    <property type="entry name" value="HTH_LYSR"/>
    <property type="match status" value="1"/>
</dbReference>
<dbReference type="InterPro" id="IPR036388">
    <property type="entry name" value="WH-like_DNA-bd_sf"/>
</dbReference>